<sequence>MFGISHLTLLATSVLSFTFGSSGQGQDARCKCLYGDACWPTESDFTQLSSRLSQPLIHPLPPASACYPASSPSGTCTDVQVNSPNGTWRADQAGAYQNTNFEAYVFPNGSIRFPCEQGSVPPIGVDARNVGDIQAAVKFAAEKNLRLVVKNTGHDYLGRSSGRNGFMIWTHHLKNITYNETFVPEGAPATEAYQVLTLGAGVQWREGYSAAQQNNRYVVGGISGDGSVGAAGGWIGGGGHSAFSPKYGLGVDNAIQFTIVTANGDHVTTNAYSHPDLFWALRGGGAGTYGVVTSVTYKTYSIEPLVVGFITANFTSIEIAKSVGIEFLKLQPTVSDAQWGGYSAYNKENFYFLLAAPNATIDQVNATVGPFLEHLKTTAGENNTQVVVAPVPSFYDVFDQVVANAPSGSQVGHNMEIASRLYTRDLYETVPEKMVETFLNVPGGGGVAINHVSGGVVSQTDPESTGLNPAWRKSIGGLVYTIVGWPDGASAADVQAKKDLLKQHIDVLEGLEPGTGSYINEGSLYEPNSQWTYFGDHYDRLLEVKDQYDPEGLFVVASGVGSERWDDGLNCQRDQ</sequence>
<accession>A0ABR3A160</accession>
<evidence type="ECO:0000256" key="1">
    <source>
        <dbReference type="ARBA" id="ARBA00005466"/>
    </source>
</evidence>
<feature type="chain" id="PRO_5046583776" description="FAD-binding PCMH-type domain-containing protein" evidence="3">
    <location>
        <begin position="17"/>
        <end position="575"/>
    </location>
</feature>
<comment type="similarity">
    <text evidence="1">Belongs to the oxygen-dependent FAD-linked oxidoreductase family.</text>
</comment>
<dbReference type="InterPro" id="IPR016169">
    <property type="entry name" value="FAD-bd_PCMH_sub2"/>
</dbReference>
<name>A0ABR3A160_9AGAR</name>
<dbReference type="InterPro" id="IPR016166">
    <property type="entry name" value="FAD-bd_PCMH"/>
</dbReference>
<evidence type="ECO:0000259" key="4">
    <source>
        <dbReference type="PROSITE" id="PS51387"/>
    </source>
</evidence>
<dbReference type="PROSITE" id="PS51387">
    <property type="entry name" value="FAD_PCMH"/>
    <property type="match status" value="1"/>
</dbReference>
<gene>
    <name evidence="5" type="ORF">AAF712_005901</name>
</gene>
<dbReference type="PANTHER" id="PTHR13878:SF91">
    <property type="entry name" value="FAD BINDING DOMAIN PROTEIN (AFU_ORTHOLOGUE AFUA_6G12070)-RELATED"/>
    <property type="match status" value="1"/>
</dbReference>
<comment type="caution">
    <text evidence="5">The sequence shown here is derived from an EMBL/GenBank/DDBJ whole genome shotgun (WGS) entry which is preliminary data.</text>
</comment>
<feature type="domain" description="FAD-binding PCMH-type" evidence="4">
    <location>
        <begin position="117"/>
        <end position="302"/>
    </location>
</feature>
<dbReference type="InterPro" id="IPR012951">
    <property type="entry name" value="BBE"/>
</dbReference>
<keyword evidence="2" id="KW-0560">Oxidoreductase</keyword>
<protein>
    <recommendedName>
        <fullName evidence="4">FAD-binding PCMH-type domain-containing protein</fullName>
    </recommendedName>
</protein>
<dbReference type="Pfam" id="PF08031">
    <property type="entry name" value="BBE"/>
    <property type="match status" value="1"/>
</dbReference>
<evidence type="ECO:0000313" key="5">
    <source>
        <dbReference type="EMBL" id="KAL0067114.1"/>
    </source>
</evidence>
<evidence type="ECO:0000256" key="2">
    <source>
        <dbReference type="ARBA" id="ARBA00023002"/>
    </source>
</evidence>
<keyword evidence="3" id="KW-0732">Signal</keyword>
<dbReference type="EMBL" id="JBBXMP010000029">
    <property type="protein sequence ID" value="KAL0067114.1"/>
    <property type="molecule type" value="Genomic_DNA"/>
</dbReference>
<evidence type="ECO:0000313" key="6">
    <source>
        <dbReference type="Proteomes" id="UP001437256"/>
    </source>
</evidence>
<dbReference type="InterPro" id="IPR050432">
    <property type="entry name" value="FAD-linked_Oxidoreductases_BP"/>
</dbReference>
<dbReference type="InterPro" id="IPR036318">
    <property type="entry name" value="FAD-bd_PCMH-like_sf"/>
</dbReference>
<proteinExistence type="inferred from homology"/>
<dbReference type="Proteomes" id="UP001437256">
    <property type="component" value="Unassembled WGS sequence"/>
</dbReference>
<organism evidence="5 6">
    <name type="scientific">Marasmius tenuissimus</name>
    <dbReference type="NCBI Taxonomy" id="585030"/>
    <lineage>
        <taxon>Eukaryota</taxon>
        <taxon>Fungi</taxon>
        <taxon>Dikarya</taxon>
        <taxon>Basidiomycota</taxon>
        <taxon>Agaricomycotina</taxon>
        <taxon>Agaricomycetes</taxon>
        <taxon>Agaricomycetidae</taxon>
        <taxon>Agaricales</taxon>
        <taxon>Marasmiineae</taxon>
        <taxon>Marasmiaceae</taxon>
        <taxon>Marasmius</taxon>
    </lineage>
</organism>
<dbReference type="SUPFAM" id="SSF56176">
    <property type="entry name" value="FAD-binding/transporter-associated domain-like"/>
    <property type="match status" value="1"/>
</dbReference>
<dbReference type="InterPro" id="IPR006094">
    <property type="entry name" value="Oxid_FAD_bind_N"/>
</dbReference>
<dbReference type="PANTHER" id="PTHR13878">
    <property type="entry name" value="GULONOLACTONE OXIDASE"/>
    <property type="match status" value="1"/>
</dbReference>
<dbReference type="Pfam" id="PF01565">
    <property type="entry name" value="FAD_binding_4"/>
    <property type="match status" value="1"/>
</dbReference>
<reference evidence="5 6" key="1">
    <citation type="submission" date="2024-05" db="EMBL/GenBank/DDBJ databases">
        <title>A draft genome resource for the thread blight pathogen Marasmius tenuissimus strain MS-2.</title>
        <authorList>
            <person name="Yulfo-Soto G.E."/>
            <person name="Baruah I.K."/>
            <person name="Amoako-Attah I."/>
            <person name="Bukari Y."/>
            <person name="Meinhardt L.W."/>
            <person name="Bailey B.A."/>
            <person name="Cohen S.P."/>
        </authorList>
    </citation>
    <scope>NUCLEOTIDE SEQUENCE [LARGE SCALE GENOMIC DNA]</scope>
    <source>
        <strain evidence="5 6">MS-2</strain>
    </source>
</reference>
<keyword evidence="6" id="KW-1185">Reference proteome</keyword>
<dbReference type="Gene3D" id="3.30.465.10">
    <property type="match status" value="2"/>
</dbReference>
<feature type="signal peptide" evidence="3">
    <location>
        <begin position="1"/>
        <end position="16"/>
    </location>
</feature>
<evidence type="ECO:0000256" key="3">
    <source>
        <dbReference type="SAM" id="SignalP"/>
    </source>
</evidence>